<reference evidence="1" key="1">
    <citation type="journal article" date="2020" name="Stud. Mycol.">
        <title>101 Dothideomycetes genomes: a test case for predicting lifestyles and emergence of pathogens.</title>
        <authorList>
            <person name="Haridas S."/>
            <person name="Albert R."/>
            <person name="Binder M."/>
            <person name="Bloem J."/>
            <person name="Labutti K."/>
            <person name="Salamov A."/>
            <person name="Andreopoulos B."/>
            <person name="Baker S."/>
            <person name="Barry K."/>
            <person name="Bills G."/>
            <person name="Bluhm B."/>
            <person name="Cannon C."/>
            <person name="Castanera R."/>
            <person name="Culley D."/>
            <person name="Daum C."/>
            <person name="Ezra D."/>
            <person name="Gonzalez J."/>
            <person name="Henrissat B."/>
            <person name="Kuo A."/>
            <person name="Liang C."/>
            <person name="Lipzen A."/>
            <person name="Lutzoni F."/>
            <person name="Magnuson J."/>
            <person name="Mondo S."/>
            <person name="Nolan M."/>
            <person name="Ohm R."/>
            <person name="Pangilinan J."/>
            <person name="Park H.-J."/>
            <person name="Ramirez L."/>
            <person name="Alfaro M."/>
            <person name="Sun H."/>
            <person name="Tritt A."/>
            <person name="Yoshinaga Y."/>
            <person name="Zwiers L.-H."/>
            <person name="Turgeon B."/>
            <person name="Goodwin S."/>
            <person name="Spatafora J."/>
            <person name="Crous P."/>
            <person name="Grigoriev I."/>
        </authorList>
    </citation>
    <scope>NUCLEOTIDE SEQUENCE</scope>
    <source>
        <strain evidence="1">Tuck. ex Michener</strain>
    </source>
</reference>
<feature type="non-terminal residue" evidence="1">
    <location>
        <position position="314"/>
    </location>
</feature>
<keyword evidence="2" id="KW-1185">Reference proteome</keyword>
<sequence length="314" mass="32382">MLLPSPQFVQCEDASPACSASISAVDSSVSIRSSLQAKPPLCTQASIGSSLCGSLRSSYVSAGFTNGEVATSVLNPLWYPDTSAGGVTDEASTVLIGGTAIHISYNSNGGSTVSSGWPSDSTLAPGCSLGCARCAITAGTVQLIHWPATATPSNGTMTGTNDGIVVATAMGTVFTSPTLYVSFENVYASDSCGAVGSTHAKAIVALPTSAELSSVWAENRPFSWIEHTASFNVTDLNPPVPLSIYSRQPWCGIYSASQQVGYAVDGGCNNQTDTEKCTPVCPMTRPYNPIIVLPEGVLNSLDPAWGSCSMDIRG</sequence>
<name>A0A6A6GUZ2_VIRVR</name>
<organism evidence="1 2">
    <name type="scientific">Viridothelium virens</name>
    <name type="common">Speckled blister lichen</name>
    <name type="synonym">Trypethelium virens</name>
    <dbReference type="NCBI Taxonomy" id="1048519"/>
    <lineage>
        <taxon>Eukaryota</taxon>
        <taxon>Fungi</taxon>
        <taxon>Dikarya</taxon>
        <taxon>Ascomycota</taxon>
        <taxon>Pezizomycotina</taxon>
        <taxon>Dothideomycetes</taxon>
        <taxon>Dothideomycetes incertae sedis</taxon>
        <taxon>Trypetheliales</taxon>
        <taxon>Trypetheliaceae</taxon>
        <taxon>Viridothelium</taxon>
    </lineage>
</organism>
<dbReference type="EMBL" id="ML991868">
    <property type="protein sequence ID" value="KAF2229310.1"/>
    <property type="molecule type" value="Genomic_DNA"/>
</dbReference>
<evidence type="ECO:0000313" key="1">
    <source>
        <dbReference type="EMBL" id="KAF2229310.1"/>
    </source>
</evidence>
<protein>
    <submittedName>
        <fullName evidence="1">Uncharacterized protein</fullName>
    </submittedName>
</protein>
<proteinExistence type="predicted"/>
<dbReference type="OrthoDB" id="3944128at2759"/>
<accession>A0A6A6GUZ2</accession>
<gene>
    <name evidence="1" type="ORF">EV356DRAFT_456101</name>
</gene>
<evidence type="ECO:0000313" key="2">
    <source>
        <dbReference type="Proteomes" id="UP000800092"/>
    </source>
</evidence>
<dbReference type="Proteomes" id="UP000800092">
    <property type="component" value="Unassembled WGS sequence"/>
</dbReference>
<dbReference type="AlphaFoldDB" id="A0A6A6GUZ2"/>